<feature type="repeat" description="WD" evidence="3">
    <location>
        <begin position="174"/>
        <end position="209"/>
    </location>
</feature>
<evidence type="ECO:0000313" key="4">
    <source>
        <dbReference type="EMBL" id="QEK51443.1"/>
    </source>
</evidence>
<dbReference type="InterPro" id="IPR015943">
    <property type="entry name" value="WD40/YVTN_repeat-like_dom_sf"/>
</dbReference>
<sequence>MMRVDTLEGHNNPVYAVISHPKLPLVYTAGNDKGIVEWDLVSQKHNRIFNQVKSTIYALEIVITQQLLIAGCNDGTLLFFDLTSTKLLKTIPLAAAIFHIKYHPVKEELIVSTDNGSIFIISLTDKSILHQFKSGNEKIRAFDFSDVLNYLVTASNDNSVRIYNLQDYTFIHEFEAHSMGVGAVKFSPDHRFLLTGSRDAHLRSWHTQNWACEHNFPAHLFAIYKIAYHPTLPYFITCSRDKSIKIWRTDDLSLFKNLSIDKGLPGHRLSVNDACWSSDGKYIISVSDDKQVKVWDFTA</sequence>
<gene>
    <name evidence="4" type="ORF">FYC62_07020</name>
</gene>
<organism evidence="4 5">
    <name type="scientific">Pedobacter aquae</name>
    <dbReference type="NCBI Taxonomy" id="2605747"/>
    <lineage>
        <taxon>Bacteria</taxon>
        <taxon>Pseudomonadati</taxon>
        <taxon>Bacteroidota</taxon>
        <taxon>Sphingobacteriia</taxon>
        <taxon>Sphingobacteriales</taxon>
        <taxon>Sphingobacteriaceae</taxon>
        <taxon>Pedobacter</taxon>
    </lineage>
</organism>
<dbReference type="PROSITE" id="PS50082">
    <property type="entry name" value="WD_REPEATS_2"/>
    <property type="match status" value="5"/>
</dbReference>
<protein>
    <submittedName>
        <fullName evidence="4">WD40 repeat domain-containing protein</fullName>
    </submittedName>
</protein>
<evidence type="ECO:0000256" key="3">
    <source>
        <dbReference type="PROSITE-ProRule" id="PRU00221"/>
    </source>
</evidence>
<dbReference type="PROSITE" id="PS00678">
    <property type="entry name" value="WD_REPEATS_1"/>
    <property type="match status" value="1"/>
</dbReference>
<feature type="repeat" description="WD" evidence="3">
    <location>
        <begin position="264"/>
        <end position="299"/>
    </location>
</feature>
<dbReference type="KEGG" id="pej:FYC62_07020"/>
<dbReference type="PRINTS" id="PR00320">
    <property type="entry name" value="GPROTEINBRPT"/>
</dbReference>
<dbReference type="SUPFAM" id="SSF50978">
    <property type="entry name" value="WD40 repeat-like"/>
    <property type="match status" value="1"/>
</dbReference>
<feature type="repeat" description="WD" evidence="3">
    <location>
        <begin position="216"/>
        <end position="257"/>
    </location>
</feature>
<reference evidence="4 5" key="1">
    <citation type="submission" date="2019-08" db="EMBL/GenBank/DDBJ databases">
        <title>Pedobacter sp. nov., isolated from Han river, South Korea.</title>
        <authorList>
            <person name="Lee D.-H."/>
            <person name="Kim Y.-S."/>
            <person name="Hwang E.-M."/>
            <person name="Le Tran T.C."/>
            <person name="Cha C.-J."/>
        </authorList>
    </citation>
    <scope>NUCLEOTIDE SEQUENCE [LARGE SCALE GENOMIC DNA]</scope>
    <source>
        <strain evidence="4 5">CJ43</strain>
    </source>
</reference>
<dbReference type="InterPro" id="IPR001680">
    <property type="entry name" value="WD40_rpt"/>
</dbReference>
<dbReference type="InterPro" id="IPR019775">
    <property type="entry name" value="WD40_repeat_CS"/>
</dbReference>
<keyword evidence="2" id="KW-0677">Repeat</keyword>
<keyword evidence="1 3" id="KW-0853">WD repeat</keyword>
<feature type="repeat" description="WD" evidence="3">
    <location>
        <begin position="132"/>
        <end position="173"/>
    </location>
</feature>
<dbReference type="InterPro" id="IPR036322">
    <property type="entry name" value="WD40_repeat_dom_sf"/>
</dbReference>
<dbReference type="InterPro" id="IPR020472">
    <property type="entry name" value="WD40_PAC1"/>
</dbReference>
<dbReference type="CDD" id="cd00200">
    <property type="entry name" value="WD40"/>
    <property type="match status" value="1"/>
</dbReference>
<dbReference type="PANTHER" id="PTHR44019:SF8">
    <property type="entry name" value="POC1 CENTRIOLAR PROTEIN HOMOLOG"/>
    <property type="match status" value="1"/>
</dbReference>
<evidence type="ECO:0000256" key="1">
    <source>
        <dbReference type="ARBA" id="ARBA00022574"/>
    </source>
</evidence>
<dbReference type="Gene3D" id="2.130.10.10">
    <property type="entry name" value="YVTN repeat-like/Quinoprotein amine dehydrogenase"/>
    <property type="match status" value="2"/>
</dbReference>
<dbReference type="SMART" id="SM00320">
    <property type="entry name" value="WD40"/>
    <property type="match status" value="7"/>
</dbReference>
<dbReference type="PANTHER" id="PTHR44019">
    <property type="entry name" value="WD REPEAT-CONTAINING PROTEIN 55"/>
    <property type="match status" value="1"/>
</dbReference>
<dbReference type="InterPro" id="IPR050505">
    <property type="entry name" value="WDR55/POC1"/>
</dbReference>
<name>A0A5C0VHW9_9SPHI</name>
<dbReference type="Proteomes" id="UP000323653">
    <property type="component" value="Chromosome"/>
</dbReference>
<dbReference type="PROSITE" id="PS50294">
    <property type="entry name" value="WD_REPEATS_REGION"/>
    <property type="match status" value="4"/>
</dbReference>
<dbReference type="EMBL" id="CP043329">
    <property type="protein sequence ID" value="QEK51443.1"/>
    <property type="molecule type" value="Genomic_DNA"/>
</dbReference>
<evidence type="ECO:0000256" key="2">
    <source>
        <dbReference type="ARBA" id="ARBA00022737"/>
    </source>
</evidence>
<evidence type="ECO:0000313" key="5">
    <source>
        <dbReference type="Proteomes" id="UP000323653"/>
    </source>
</evidence>
<proteinExistence type="predicted"/>
<dbReference type="AlphaFoldDB" id="A0A5C0VHW9"/>
<accession>A0A5C0VHW9</accession>
<feature type="repeat" description="WD" evidence="3">
    <location>
        <begin position="7"/>
        <end position="48"/>
    </location>
</feature>
<keyword evidence="5" id="KW-1185">Reference proteome</keyword>
<dbReference type="Pfam" id="PF00400">
    <property type="entry name" value="WD40"/>
    <property type="match status" value="5"/>
</dbReference>